<dbReference type="InterPro" id="IPR013321">
    <property type="entry name" value="Arc_rbn_hlx_hlx"/>
</dbReference>
<dbReference type="SUPFAM" id="SSF47598">
    <property type="entry name" value="Ribbon-helix-helix"/>
    <property type="match status" value="1"/>
</dbReference>
<dbReference type="Gene3D" id="1.10.1220.10">
    <property type="entry name" value="Met repressor-like"/>
    <property type="match status" value="1"/>
</dbReference>
<organism evidence="1 2">
    <name type="scientific">Gordonia westfalica</name>
    <dbReference type="NCBI Taxonomy" id="158898"/>
    <lineage>
        <taxon>Bacteria</taxon>
        <taxon>Bacillati</taxon>
        <taxon>Actinomycetota</taxon>
        <taxon>Actinomycetes</taxon>
        <taxon>Mycobacteriales</taxon>
        <taxon>Gordoniaceae</taxon>
        <taxon>Gordonia</taxon>
    </lineage>
</organism>
<evidence type="ECO:0000313" key="1">
    <source>
        <dbReference type="EMBL" id="MDS1116349.1"/>
    </source>
</evidence>
<comment type="caution">
    <text evidence="1">The sequence shown here is derived from an EMBL/GenBank/DDBJ whole genome shotgun (WGS) entry which is preliminary data.</text>
</comment>
<accession>A0ABU2GY07</accession>
<dbReference type="InterPro" id="IPR015354">
    <property type="entry name" value="DNA_partition_ParG"/>
</dbReference>
<keyword evidence="2" id="KW-1185">Reference proteome</keyword>
<protein>
    <submittedName>
        <fullName evidence="1">Plasmid partition protein ParG</fullName>
    </submittedName>
</protein>
<dbReference type="Proteomes" id="UP001265083">
    <property type="component" value="Unassembled WGS sequence"/>
</dbReference>
<proteinExistence type="predicted"/>
<dbReference type="Pfam" id="PF09274">
    <property type="entry name" value="ParG"/>
    <property type="match status" value="1"/>
</dbReference>
<dbReference type="EMBL" id="JAVLUS010000024">
    <property type="protein sequence ID" value="MDS1116349.1"/>
    <property type="molecule type" value="Genomic_DNA"/>
</dbReference>
<reference evidence="1 2" key="1">
    <citation type="submission" date="2023-08" db="EMBL/GenBank/DDBJ databases">
        <title>Bioegradation of LLDPE and BLDPE plastic by marine bacteria from coast plastic debris.</title>
        <authorList>
            <person name="Rong Z."/>
        </authorList>
    </citation>
    <scope>NUCLEOTIDE SEQUENCE [LARGE SCALE GENOMIC DNA]</scope>
    <source>
        <strain evidence="1 2">Z-2</strain>
    </source>
</reference>
<sequence length="48" mass="5458">MSTTQTKLTHRIDANLHRRFKLATTAAGVSMGDVLEELITDWLRENES</sequence>
<dbReference type="InterPro" id="IPR010985">
    <property type="entry name" value="Ribbon_hlx_hlx"/>
</dbReference>
<name>A0ABU2GY07_9ACTN</name>
<gene>
    <name evidence="1" type="ORF">RD149_21635</name>
</gene>
<dbReference type="RefSeq" id="WP_248659583.1">
    <property type="nucleotide sequence ID" value="NZ_JAVLUS010000024.1"/>
</dbReference>
<evidence type="ECO:0000313" key="2">
    <source>
        <dbReference type="Proteomes" id="UP001265083"/>
    </source>
</evidence>